<feature type="domain" description="T6SS Phospholipase effector Tle1-like catalytic" evidence="1">
    <location>
        <begin position="60"/>
        <end position="145"/>
    </location>
</feature>
<protein>
    <recommendedName>
        <fullName evidence="1">T6SS Phospholipase effector Tle1-like catalytic domain-containing protein</fullName>
    </recommendedName>
</protein>
<organism evidence="2 3">
    <name type="scientific">Veronia nyctiphanis</name>
    <dbReference type="NCBI Taxonomy" id="1278244"/>
    <lineage>
        <taxon>Bacteria</taxon>
        <taxon>Pseudomonadati</taxon>
        <taxon>Pseudomonadota</taxon>
        <taxon>Gammaproteobacteria</taxon>
        <taxon>Vibrionales</taxon>
        <taxon>Vibrionaceae</taxon>
        <taxon>Veronia</taxon>
    </lineage>
</organism>
<proteinExistence type="predicted"/>
<dbReference type="Proteomes" id="UP000290287">
    <property type="component" value="Unassembled WGS sequence"/>
</dbReference>
<dbReference type="AlphaFoldDB" id="A0A4Q0YUG4"/>
<dbReference type="InterPro" id="IPR018712">
    <property type="entry name" value="Tle1-like_cat"/>
</dbReference>
<dbReference type="PANTHER" id="PTHR33840">
    <property type="match status" value="1"/>
</dbReference>
<dbReference type="EMBL" id="PEIB01000002">
    <property type="protein sequence ID" value="RXJ74423.1"/>
    <property type="molecule type" value="Genomic_DNA"/>
</dbReference>
<comment type="caution">
    <text evidence="2">The sequence shown here is derived from an EMBL/GenBank/DDBJ whole genome shotgun (WGS) entry which is preliminary data.</text>
</comment>
<name>A0A4Q0YUG4_9GAMM</name>
<evidence type="ECO:0000313" key="2">
    <source>
        <dbReference type="EMBL" id="RXJ74423.1"/>
    </source>
</evidence>
<sequence>MRTNIFSGIIPSYRSFFGSMLNVRYLRLCLITFLFVGLSGCHSMTAVTHIPKSDNTLPINLAVFLDGTANSEASYTNISKLHNLMTLQDAPLLRTSYIKGVGTDGRVLGMALGFGIGHDVREAYLFLAENYDHRRGDTVYLFGFSEAHLQRVYSLQCFMWQDYLILAKYLKASATNTLLKFMTLIKV</sequence>
<dbReference type="PANTHER" id="PTHR33840:SF1">
    <property type="entry name" value="TLE1 PHOSPHOLIPASE DOMAIN-CONTAINING PROTEIN"/>
    <property type="match status" value="1"/>
</dbReference>
<reference evidence="2 3" key="1">
    <citation type="submission" date="2017-10" db="EMBL/GenBank/DDBJ databases">
        <title>Nyctiphanis sp. nov., isolated from the stomach of the euphausiid Nyctiphanes simplex (Hansen, 1911) in the Gulf of California.</title>
        <authorList>
            <person name="Gomez-Gil B."/>
            <person name="Aguilar-Mendez M."/>
            <person name="Lopez-Cortes A."/>
            <person name="Gomez-Gutierrez J."/>
            <person name="Roque A."/>
            <person name="Lang E."/>
            <person name="Gonzalez-Castillo A."/>
        </authorList>
    </citation>
    <scope>NUCLEOTIDE SEQUENCE [LARGE SCALE GENOMIC DNA]</scope>
    <source>
        <strain evidence="2 3">CAIM 600</strain>
    </source>
</reference>
<accession>A0A4Q0YUG4</accession>
<evidence type="ECO:0000259" key="1">
    <source>
        <dbReference type="Pfam" id="PF09994"/>
    </source>
</evidence>
<gene>
    <name evidence="2" type="ORF">CS022_02105</name>
</gene>
<dbReference type="Pfam" id="PF09994">
    <property type="entry name" value="T6SS_Tle1-like_cat"/>
    <property type="match status" value="1"/>
</dbReference>
<keyword evidence="3" id="KW-1185">Reference proteome</keyword>
<evidence type="ECO:0000313" key="3">
    <source>
        <dbReference type="Proteomes" id="UP000290287"/>
    </source>
</evidence>